<accession>A0A5N5WGM4</accession>
<evidence type="ECO:0000313" key="2">
    <source>
        <dbReference type="Proteomes" id="UP000326565"/>
    </source>
</evidence>
<reference evidence="1 2" key="1">
    <citation type="submission" date="2019-04" db="EMBL/GenBank/DDBJ databases">
        <title>Friends and foes A comparative genomics study of 23 Aspergillus species from section Flavi.</title>
        <authorList>
            <consortium name="DOE Joint Genome Institute"/>
            <person name="Kjaerbolling I."/>
            <person name="Vesth T."/>
            <person name="Frisvad J.C."/>
            <person name="Nybo J.L."/>
            <person name="Theobald S."/>
            <person name="Kildgaard S."/>
            <person name="Isbrandt T."/>
            <person name="Kuo A."/>
            <person name="Sato A."/>
            <person name="Lyhne E.K."/>
            <person name="Kogle M.E."/>
            <person name="Wiebenga A."/>
            <person name="Kun R.S."/>
            <person name="Lubbers R.J."/>
            <person name="Makela M.R."/>
            <person name="Barry K."/>
            <person name="Chovatia M."/>
            <person name="Clum A."/>
            <person name="Daum C."/>
            <person name="Haridas S."/>
            <person name="He G."/>
            <person name="LaButti K."/>
            <person name="Lipzen A."/>
            <person name="Mondo S."/>
            <person name="Riley R."/>
            <person name="Salamov A."/>
            <person name="Simmons B.A."/>
            <person name="Magnuson J.K."/>
            <person name="Henrissat B."/>
            <person name="Mortensen U.H."/>
            <person name="Larsen T.O."/>
            <person name="Devries R.P."/>
            <person name="Grigoriev I.V."/>
            <person name="Machida M."/>
            <person name="Baker S.E."/>
            <person name="Andersen M.R."/>
        </authorList>
    </citation>
    <scope>NUCLEOTIDE SEQUENCE [LARGE SCALE GENOMIC DNA]</scope>
    <source>
        <strain evidence="1 2">CBS 151.66</strain>
    </source>
</reference>
<sequence length="160" mass="17849">MASDLRYQIHAAVVILDLMNVYKVVRERPELPKELLDPRPNLIPAVINTILGVENRTVGVEWGHIAVIQTFGGDCICILPVEGLGWCLGPKGIGLSARDDRCQARQDRKRRINLPERESDVKTDPRWDMRAFLHSPEDTTAIALSTEGPLARENTVTATN</sequence>
<gene>
    <name evidence="1" type="ORF">BDV29DRAFT_163286</name>
</gene>
<dbReference type="AlphaFoldDB" id="A0A5N5WGM4"/>
<dbReference type="EMBL" id="ML732476">
    <property type="protein sequence ID" value="KAB8067521.1"/>
    <property type="molecule type" value="Genomic_DNA"/>
</dbReference>
<keyword evidence="2" id="KW-1185">Reference proteome</keyword>
<dbReference type="Proteomes" id="UP000326565">
    <property type="component" value="Unassembled WGS sequence"/>
</dbReference>
<organism evidence="1 2">
    <name type="scientific">Aspergillus leporis</name>
    <dbReference type="NCBI Taxonomy" id="41062"/>
    <lineage>
        <taxon>Eukaryota</taxon>
        <taxon>Fungi</taxon>
        <taxon>Dikarya</taxon>
        <taxon>Ascomycota</taxon>
        <taxon>Pezizomycotina</taxon>
        <taxon>Eurotiomycetes</taxon>
        <taxon>Eurotiomycetidae</taxon>
        <taxon>Eurotiales</taxon>
        <taxon>Aspergillaceae</taxon>
        <taxon>Aspergillus</taxon>
        <taxon>Aspergillus subgen. Circumdati</taxon>
    </lineage>
</organism>
<proteinExistence type="predicted"/>
<protein>
    <submittedName>
        <fullName evidence="1">Uncharacterized protein</fullName>
    </submittedName>
</protein>
<evidence type="ECO:0000313" key="1">
    <source>
        <dbReference type="EMBL" id="KAB8067521.1"/>
    </source>
</evidence>
<name>A0A5N5WGM4_9EURO</name>